<evidence type="ECO:0000313" key="3">
    <source>
        <dbReference type="EMBL" id="CAF4374389.1"/>
    </source>
</evidence>
<dbReference type="Gene3D" id="1.25.40.20">
    <property type="entry name" value="Ankyrin repeat-containing domain"/>
    <property type="match status" value="1"/>
</dbReference>
<evidence type="ECO:0008006" key="5">
    <source>
        <dbReference type="Google" id="ProtNLM"/>
    </source>
</evidence>
<dbReference type="SUPFAM" id="SSF48403">
    <property type="entry name" value="Ankyrin repeat"/>
    <property type="match status" value="1"/>
</dbReference>
<evidence type="ECO:0000313" key="4">
    <source>
        <dbReference type="Proteomes" id="UP000682733"/>
    </source>
</evidence>
<comment type="caution">
    <text evidence="3">The sequence shown here is derived from an EMBL/GenBank/DDBJ whole genome shotgun (WGS) entry which is preliminary data.</text>
</comment>
<dbReference type="EMBL" id="CAJNOK010044968">
    <property type="protein sequence ID" value="CAF1576936.1"/>
    <property type="molecule type" value="Genomic_DNA"/>
</dbReference>
<dbReference type="PANTHER" id="PTHR24127:SF1">
    <property type="entry name" value="ANKYRIN REPEAT AND EF-HAND DOMAIN-CONTAINING PROTEIN 1"/>
    <property type="match status" value="1"/>
</dbReference>
<dbReference type="PROSITE" id="PS50088">
    <property type="entry name" value="ANK_REPEAT"/>
    <property type="match status" value="1"/>
</dbReference>
<dbReference type="SMART" id="SM00248">
    <property type="entry name" value="ANK"/>
    <property type="match status" value="3"/>
</dbReference>
<dbReference type="InterPro" id="IPR002110">
    <property type="entry name" value="Ankyrin_rpt"/>
</dbReference>
<name>A0A8S2V4W4_9BILA</name>
<dbReference type="InterPro" id="IPR036770">
    <property type="entry name" value="Ankyrin_rpt-contain_sf"/>
</dbReference>
<accession>A0A8S2V4W4</accession>
<dbReference type="PANTHER" id="PTHR24127">
    <property type="entry name" value="ANKYRIN REPEAT AND EF-HAND DOMAIN-CONTAINING PROTEIN 1"/>
    <property type="match status" value="1"/>
</dbReference>
<protein>
    <recommendedName>
        <fullName evidence="5">Ankyrin repeat protein</fullName>
    </recommendedName>
</protein>
<dbReference type="PROSITE" id="PS50297">
    <property type="entry name" value="ANK_REP_REGION"/>
    <property type="match status" value="1"/>
</dbReference>
<evidence type="ECO:0000313" key="2">
    <source>
        <dbReference type="EMBL" id="CAF1576936.1"/>
    </source>
</evidence>
<dbReference type="Proteomes" id="UP000677228">
    <property type="component" value="Unassembled WGS sequence"/>
</dbReference>
<evidence type="ECO:0000256" key="1">
    <source>
        <dbReference type="PROSITE-ProRule" id="PRU00023"/>
    </source>
</evidence>
<keyword evidence="1" id="KW-0040">ANK repeat</keyword>
<organism evidence="3 4">
    <name type="scientific">Didymodactylos carnosus</name>
    <dbReference type="NCBI Taxonomy" id="1234261"/>
    <lineage>
        <taxon>Eukaryota</taxon>
        <taxon>Metazoa</taxon>
        <taxon>Spiralia</taxon>
        <taxon>Gnathifera</taxon>
        <taxon>Rotifera</taxon>
        <taxon>Eurotatoria</taxon>
        <taxon>Bdelloidea</taxon>
        <taxon>Philodinida</taxon>
        <taxon>Philodinidae</taxon>
        <taxon>Didymodactylos</taxon>
    </lineage>
</organism>
<proteinExistence type="predicted"/>
<dbReference type="Pfam" id="PF12796">
    <property type="entry name" value="Ank_2"/>
    <property type="match status" value="1"/>
</dbReference>
<dbReference type="InterPro" id="IPR052801">
    <property type="entry name" value="Ankyrin-EF-hand"/>
</dbReference>
<feature type="non-terminal residue" evidence="3">
    <location>
        <position position="138"/>
    </location>
</feature>
<sequence length="138" mass="16210">MDIVPNPDDVMTRLIEWIELKDDKKFQDNYQTNLNIINEEQHNVLLYKAIDNNLIDIVEEILKHGHTNINKKGLFSTYTPLGLAVRKEEKYAIVQCLIKYNADVNYRINYEDTPIMEAIKYSNWPAFRLLHENGADID</sequence>
<feature type="repeat" description="ANK" evidence="1">
    <location>
        <begin position="110"/>
        <end position="138"/>
    </location>
</feature>
<dbReference type="AlphaFoldDB" id="A0A8S2V4W4"/>
<gene>
    <name evidence="2" type="ORF">OVA965_LOCUS40726</name>
    <name evidence="3" type="ORF">TMI583_LOCUS42215</name>
</gene>
<reference evidence="3" key="1">
    <citation type="submission" date="2021-02" db="EMBL/GenBank/DDBJ databases">
        <authorList>
            <person name="Nowell W R."/>
        </authorList>
    </citation>
    <scope>NUCLEOTIDE SEQUENCE</scope>
</reference>
<dbReference type="EMBL" id="CAJOBA010067924">
    <property type="protein sequence ID" value="CAF4374389.1"/>
    <property type="molecule type" value="Genomic_DNA"/>
</dbReference>
<dbReference type="Proteomes" id="UP000682733">
    <property type="component" value="Unassembled WGS sequence"/>
</dbReference>